<gene>
    <name evidence="2" type="ORF">HD593_011040</name>
</gene>
<keyword evidence="2" id="KW-0378">Hydrolase</keyword>
<comment type="caution">
    <text evidence="2">The sequence shown here is derived from an EMBL/GenBank/DDBJ whole genome shotgun (WGS) entry which is preliminary data.</text>
</comment>
<organism evidence="2 3">
    <name type="scientific">Nonomuraea rubra</name>
    <dbReference type="NCBI Taxonomy" id="46180"/>
    <lineage>
        <taxon>Bacteria</taxon>
        <taxon>Bacillati</taxon>
        <taxon>Actinomycetota</taxon>
        <taxon>Actinomycetes</taxon>
        <taxon>Streptosporangiales</taxon>
        <taxon>Streptosporangiaceae</taxon>
        <taxon>Nonomuraea</taxon>
    </lineage>
</organism>
<dbReference type="InterPro" id="IPR002711">
    <property type="entry name" value="HNH"/>
</dbReference>
<dbReference type="RefSeq" id="WP_185110718.1">
    <property type="nucleotide sequence ID" value="NZ_BAAAXY010000153.1"/>
</dbReference>
<keyword evidence="2" id="KW-0540">Nuclease</keyword>
<reference evidence="2 3" key="1">
    <citation type="submission" date="2020-08" db="EMBL/GenBank/DDBJ databases">
        <title>Sequencing the genomes of 1000 actinobacteria strains.</title>
        <authorList>
            <person name="Klenk H.-P."/>
        </authorList>
    </citation>
    <scope>NUCLEOTIDE SEQUENCE [LARGE SCALE GENOMIC DNA]</scope>
    <source>
        <strain evidence="2 3">DSM 43768</strain>
    </source>
</reference>
<dbReference type="InterPro" id="IPR003615">
    <property type="entry name" value="HNH_nuc"/>
</dbReference>
<dbReference type="AlphaFoldDB" id="A0A7X0U682"/>
<evidence type="ECO:0000259" key="1">
    <source>
        <dbReference type="SMART" id="SM00507"/>
    </source>
</evidence>
<dbReference type="SMART" id="SM00507">
    <property type="entry name" value="HNHc"/>
    <property type="match status" value="1"/>
</dbReference>
<dbReference type="GO" id="GO:0004519">
    <property type="term" value="F:endonuclease activity"/>
    <property type="evidence" value="ECO:0007669"/>
    <property type="project" value="UniProtKB-KW"/>
</dbReference>
<dbReference type="Pfam" id="PF01844">
    <property type="entry name" value="HNH"/>
    <property type="match status" value="1"/>
</dbReference>
<dbReference type="CDD" id="cd00085">
    <property type="entry name" value="HNHc"/>
    <property type="match status" value="1"/>
</dbReference>
<accession>A0A7X0U682</accession>
<dbReference type="EMBL" id="JACHMI010000001">
    <property type="protein sequence ID" value="MBB6556245.1"/>
    <property type="molecule type" value="Genomic_DNA"/>
</dbReference>
<sequence length="169" mass="18638">MKTRVQPCCNKETFANEAEARRRLDRMHALGLRSVLPSDVELCRNGWHLKFPQPNSGPSPKLRALVEARDKACVRCGAVVPRDEDSIHHRIPRGRGGENTAENLLLLCGSGTTGCHGYVESHRTEAYNHGYLVRTGFDPLDVPVLLLGTTWAYPSPDGKWVISGGEPTP</sequence>
<dbReference type="GO" id="GO:0008270">
    <property type="term" value="F:zinc ion binding"/>
    <property type="evidence" value="ECO:0007669"/>
    <property type="project" value="InterPro"/>
</dbReference>
<feature type="domain" description="HNH nuclease" evidence="1">
    <location>
        <begin position="61"/>
        <end position="117"/>
    </location>
</feature>
<protein>
    <submittedName>
        <fullName evidence="2">5-methylcytosine-specific restriction endonuclease McrA</fullName>
    </submittedName>
</protein>
<dbReference type="GO" id="GO:0003676">
    <property type="term" value="F:nucleic acid binding"/>
    <property type="evidence" value="ECO:0007669"/>
    <property type="project" value="InterPro"/>
</dbReference>
<dbReference type="Gene3D" id="1.10.30.50">
    <property type="match status" value="1"/>
</dbReference>
<dbReference type="Proteomes" id="UP000565579">
    <property type="component" value="Unassembled WGS sequence"/>
</dbReference>
<name>A0A7X0U682_9ACTN</name>
<keyword evidence="3" id="KW-1185">Reference proteome</keyword>
<evidence type="ECO:0000313" key="2">
    <source>
        <dbReference type="EMBL" id="MBB6556245.1"/>
    </source>
</evidence>
<evidence type="ECO:0000313" key="3">
    <source>
        <dbReference type="Proteomes" id="UP000565579"/>
    </source>
</evidence>
<proteinExistence type="predicted"/>
<keyword evidence="2" id="KW-0255">Endonuclease</keyword>